<reference evidence="1 2" key="1">
    <citation type="journal article" date="2019" name="Int. J. Syst. Evol. Microbiol.">
        <title>The Global Catalogue of Microorganisms (GCM) 10K type strain sequencing project: providing services to taxonomists for standard genome sequencing and annotation.</title>
        <authorList>
            <consortium name="The Broad Institute Genomics Platform"/>
            <consortium name="The Broad Institute Genome Sequencing Center for Infectious Disease"/>
            <person name="Wu L."/>
            <person name="Ma J."/>
        </authorList>
    </citation>
    <scope>NUCLEOTIDE SEQUENCE [LARGE SCALE GENOMIC DNA]</scope>
    <source>
        <strain evidence="1 2">WLHS5</strain>
    </source>
</reference>
<dbReference type="Pfam" id="PF14281">
    <property type="entry name" value="PDDEXK_4"/>
    <property type="match status" value="1"/>
</dbReference>
<accession>A0ABD5PIX1</accession>
<proteinExistence type="predicted"/>
<organism evidence="1 2">
    <name type="scientific">Halosolutus amylolyticus</name>
    <dbReference type="NCBI Taxonomy" id="2932267"/>
    <lineage>
        <taxon>Archaea</taxon>
        <taxon>Methanobacteriati</taxon>
        <taxon>Methanobacteriota</taxon>
        <taxon>Stenosarchaea group</taxon>
        <taxon>Halobacteria</taxon>
        <taxon>Halobacteriales</taxon>
        <taxon>Natrialbaceae</taxon>
        <taxon>Halosolutus</taxon>
    </lineage>
</organism>
<comment type="caution">
    <text evidence="1">The sequence shown here is derived from an EMBL/GenBank/DDBJ whole genome shotgun (WGS) entry which is preliminary data.</text>
</comment>
<name>A0ABD5PIX1_9EURY</name>
<dbReference type="InterPro" id="IPR029470">
    <property type="entry name" value="PDDEXK_4"/>
</dbReference>
<dbReference type="RefSeq" id="WP_250142526.1">
    <property type="nucleotide sequence ID" value="NZ_JALIQP010000007.1"/>
</dbReference>
<protein>
    <submittedName>
        <fullName evidence="1">PD-(D/E)XK nuclease family protein</fullName>
    </submittedName>
</protein>
<dbReference type="EMBL" id="JBHSFA010000001">
    <property type="protein sequence ID" value="MFC4540482.1"/>
    <property type="molecule type" value="Genomic_DNA"/>
</dbReference>
<evidence type="ECO:0000313" key="1">
    <source>
        <dbReference type="EMBL" id="MFC4540482.1"/>
    </source>
</evidence>
<dbReference type="AlphaFoldDB" id="A0ABD5PIX1"/>
<gene>
    <name evidence="1" type="ORF">ACFO5R_00910</name>
</gene>
<dbReference type="Proteomes" id="UP001595898">
    <property type="component" value="Unassembled WGS sequence"/>
</dbReference>
<evidence type="ECO:0000313" key="2">
    <source>
        <dbReference type="Proteomes" id="UP001595898"/>
    </source>
</evidence>
<sequence length="416" mass="48972">MSEDDRSSPEMLGLLREVRDNSTNIFEILDLEDHEKRLTRYLAWLLNPDASHDADTIFLESFLACFELELNGQNVDIRYLETFDTADYGQKEVDIVIETEIQVIGVEIKTTHTEHRRKFEEEAATLEEYGHENEKGIVEMLYLPHLESEKRKAEFADRVATWGAVLAALNDHRGELKTPHEIALFDDFRTNIEDHVIKKNVSFSKKTEFYLKYKDYLKDFEIDVGPDSFRNDRKEIYNHLWNWYTENYETWNGQFNRSRKFSKNTRYVRLYKDSWHLSEENSGRPEITLEIQGTENRLSWYDGYGPEGEYRPTAPHFEMTVALNDDSEDQTRRTQYLDYLGEEERDALENAGFRHIGEWLEELGSEASYNRFHMFSKIVKIDFDRPNHTVEGLKNGLGAFVALEDSIDNFASNYQP</sequence>
<keyword evidence="2" id="KW-1185">Reference proteome</keyword>